<accession>A0ABR7HFL8</accession>
<evidence type="ECO:0000313" key="2">
    <source>
        <dbReference type="EMBL" id="MBC5711942.1"/>
    </source>
</evidence>
<keyword evidence="1" id="KW-1133">Transmembrane helix</keyword>
<evidence type="ECO:0000313" key="3">
    <source>
        <dbReference type="Proteomes" id="UP000634672"/>
    </source>
</evidence>
<dbReference type="Proteomes" id="UP000634672">
    <property type="component" value="Unassembled WGS sequence"/>
</dbReference>
<dbReference type="RefSeq" id="WP_187024469.1">
    <property type="nucleotide sequence ID" value="NZ_JACOPB010000023.1"/>
</dbReference>
<protein>
    <submittedName>
        <fullName evidence="2">Uncharacterized protein</fullName>
    </submittedName>
</protein>
<proteinExistence type="predicted"/>
<dbReference type="EMBL" id="JACOPB010000023">
    <property type="protein sequence ID" value="MBC5711942.1"/>
    <property type="molecule type" value="Genomic_DNA"/>
</dbReference>
<reference evidence="2 3" key="1">
    <citation type="submission" date="2020-08" db="EMBL/GenBank/DDBJ databases">
        <title>Genome public.</title>
        <authorList>
            <person name="Liu C."/>
            <person name="Sun Q."/>
        </authorList>
    </citation>
    <scope>NUCLEOTIDE SEQUENCE [LARGE SCALE GENOMIC DNA]</scope>
    <source>
        <strain evidence="2 3">NSJ-66</strain>
    </source>
</reference>
<comment type="caution">
    <text evidence="2">The sequence shown here is derived from an EMBL/GenBank/DDBJ whole genome shotgun (WGS) entry which is preliminary data.</text>
</comment>
<evidence type="ECO:0000256" key="1">
    <source>
        <dbReference type="SAM" id="Phobius"/>
    </source>
</evidence>
<organism evidence="2 3">
    <name type="scientific">Hungatella hominis</name>
    <dbReference type="NCBI Taxonomy" id="2763050"/>
    <lineage>
        <taxon>Bacteria</taxon>
        <taxon>Bacillati</taxon>
        <taxon>Bacillota</taxon>
        <taxon>Clostridia</taxon>
        <taxon>Lachnospirales</taxon>
        <taxon>Lachnospiraceae</taxon>
        <taxon>Hungatella</taxon>
    </lineage>
</organism>
<keyword evidence="1" id="KW-0812">Transmembrane</keyword>
<sequence length="186" mass="21114">MHRTKWKPLVKKLPYIFPTVMALGAALCLLYTVWSHNFYRDRKFNYYIGQFGLNGRFVSGDNVIAQLGNPEEIRYFFRNDDPKDQLDYILLNYGAYDFGILGDSVEGTIVKIGVKAPGIIHLRGSLDIGSDKNEADRVYRCERIMKGEYGFILGKDHVIADGGGIWISLNLDEEEKITNIVITDGL</sequence>
<gene>
    <name evidence="2" type="ORF">H8S75_28855</name>
</gene>
<name>A0ABR7HFL8_9FIRM</name>
<keyword evidence="3" id="KW-1185">Reference proteome</keyword>
<keyword evidence="1" id="KW-0472">Membrane</keyword>
<feature type="transmembrane region" description="Helical" evidence="1">
    <location>
        <begin position="15"/>
        <end position="34"/>
    </location>
</feature>